<dbReference type="InterPro" id="IPR017972">
    <property type="entry name" value="Cyt_P450_CS"/>
</dbReference>
<dbReference type="Gene3D" id="1.10.630.10">
    <property type="entry name" value="Cytochrome P450"/>
    <property type="match status" value="1"/>
</dbReference>
<evidence type="ECO:0000256" key="6">
    <source>
        <dbReference type="ARBA" id="ARBA00023033"/>
    </source>
</evidence>
<dbReference type="PROSITE" id="PS00086">
    <property type="entry name" value="CYTOCHROME_P450"/>
    <property type="match status" value="1"/>
</dbReference>
<keyword evidence="6 7" id="KW-0503">Monooxygenase</keyword>
<feature type="compositionally biased region" description="Polar residues" evidence="8">
    <location>
        <begin position="1"/>
        <end position="16"/>
    </location>
</feature>
<evidence type="ECO:0000313" key="9">
    <source>
        <dbReference type="EMBL" id="AAP85338.1"/>
    </source>
</evidence>
<keyword evidence="3 7" id="KW-0479">Metal-binding</keyword>
<dbReference type="EMBL" id="AY196994">
    <property type="protein sequence ID" value="AAP85338.1"/>
    <property type="molecule type" value="Genomic_DNA"/>
</dbReference>
<evidence type="ECO:0000256" key="5">
    <source>
        <dbReference type="ARBA" id="ARBA00023004"/>
    </source>
</evidence>
<comment type="similarity">
    <text evidence="1 7">Belongs to the cytochrome P450 family.</text>
</comment>
<evidence type="ECO:0000256" key="4">
    <source>
        <dbReference type="ARBA" id="ARBA00023002"/>
    </source>
</evidence>
<proteinExistence type="inferred from homology"/>
<evidence type="ECO:0000256" key="1">
    <source>
        <dbReference type="ARBA" id="ARBA00010617"/>
    </source>
</evidence>
<dbReference type="PRINTS" id="PR00385">
    <property type="entry name" value="P450"/>
</dbReference>
<feature type="region of interest" description="Disordered" evidence="8">
    <location>
        <begin position="1"/>
        <end position="24"/>
    </location>
</feature>
<dbReference type="PANTHER" id="PTHR46696">
    <property type="entry name" value="P450, PUTATIVE (EUROFUNG)-RELATED"/>
    <property type="match status" value="1"/>
</dbReference>
<dbReference type="GO" id="GO:0016705">
    <property type="term" value="F:oxidoreductase activity, acting on paired donors, with incorporation or reduction of molecular oxygen"/>
    <property type="evidence" value="ECO:0007669"/>
    <property type="project" value="InterPro"/>
</dbReference>
<keyword evidence="2 7" id="KW-0349">Heme</keyword>
<dbReference type="GO" id="GO:0005506">
    <property type="term" value="F:iron ion binding"/>
    <property type="evidence" value="ECO:0007669"/>
    <property type="project" value="InterPro"/>
</dbReference>
<name>Q67G54_9ACTN</name>
<protein>
    <submittedName>
        <fullName evidence="9">Cytochrome P450</fullName>
    </submittedName>
</protein>
<dbReference type="InterPro" id="IPR001128">
    <property type="entry name" value="Cyt_P450"/>
</dbReference>
<dbReference type="AlphaFoldDB" id="Q67G54"/>
<evidence type="ECO:0000256" key="8">
    <source>
        <dbReference type="SAM" id="MobiDB-lite"/>
    </source>
</evidence>
<dbReference type="Pfam" id="PF00067">
    <property type="entry name" value="p450"/>
    <property type="match status" value="1"/>
</dbReference>
<dbReference type="PRINTS" id="PR00359">
    <property type="entry name" value="BP450"/>
</dbReference>
<dbReference type="SUPFAM" id="SSF48264">
    <property type="entry name" value="Cytochrome P450"/>
    <property type="match status" value="1"/>
</dbReference>
<dbReference type="GO" id="GO:0020037">
    <property type="term" value="F:heme binding"/>
    <property type="evidence" value="ECO:0007669"/>
    <property type="project" value="InterPro"/>
</dbReference>
<reference evidence="9" key="1">
    <citation type="journal article" date="2004" name="Chem. Biol.">
        <title>The hedamycin locus implicates a novel aromatic PKS priming mechanism.</title>
        <authorList>
            <person name="Bililign T."/>
            <person name="Hyun C.G."/>
            <person name="Williams J.S."/>
            <person name="Czisny A.M."/>
            <person name="Thorson J.S."/>
        </authorList>
    </citation>
    <scope>NUCLEOTIDE SEQUENCE</scope>
</reference>
<dbReference type="PANTHER" id="PTHR46696:SF1">
    <property type="entry name" value="CYTOCHROME P450 YJIB-RELATED"/>
    <property type="match status" value="1"/>
</dbReference>
<evidence type="ECO:0000256" key="3">
    <source>
        <dbReference type="ARBA" id="ARBA00022723"/>
    </source>
</evidence>
<dbReference type="GO" id="GO:0004497">
    <property type="term" value="F:monooxygenase activity"/>
    <property type="evidence" value="ECO:0007669"/>
    <property type="project" value="UniProtKB-KW"/>
</dbReference>
<evidence type="ECO:0000256" key="7">
    <source>
        <dbReference type="RuleBase" id="RU000461"/>
    </source>
</evidence>
<keyword evidence="5 7" id="KW-0408">Iron</keyword>
<sequence>MTTADISTESTGQPAQETFPYERACPFSPPRQYAELIDRRPVAKVRLATGREAWVVSGLREARQILTTDKVSSSRTHANYPFYFDAPPQMRTDSSFIAYDPPRHTEARRKVAASFTHRNVQRLRASMERTTDACIDALLAAGPPADLHRLVSLPAPMAMICDLLGVPAEDRGFLQQHGERLFGGTSSQAEREAAVVEVGAYLEDLVRRKEREPGDDLISRTVAAYRAEDGDYDVRDVVNTCRMLINGGHETTANHITLGVAALLEHPEQMAALVADPSLIHAAVEELVRWLGLGDLAVPRVALEDIEIGGEVIPEGAGILVLLQGANRDPRAFDRPDRLVLARGSRRHIGFGHGAHLCIGADLARLELEIVLTRLLQRVPALRLATPVGELRTKERAIVYGVWGLDVAW</sequence>
<organism evidence="9">
    <name type="scientific">Streptomyces griseoruber</name>
    <dbReference type="NCBI Taxonomy" id="1943"/>
    <lineage>
        <taxon>Bacteria</taxon>
        <taxon>Bacillati</taxon>
        <taxon>Actinomycetota</taxon>
        <taxon>Actinomycetes</taxon>
        <taxon>Kitasatosporales</taxon>
        <taxon>Streptomycetaceae</taxon>
        <taxon>Streptomyces</taxon>
    </lineage>
</organism>
<dbReference type="InterPro" id="IPR036396">
    <property type="entry name" value="Cyt_P450_sf"/>
</dbReference>
<dbReference type="CDD" id="cd11030">
    <property type="entry name" value="CYP105-like"/>
    <property type="match status" value="1"/>
</dbReference>
<dbReference type="InterPro" id="IPR002397">
    <property type="entry name" value="Cyt_P450_B"/>
</dbReference>
<evidence type="ECO:0000256" key="2">
    <source>
        <dbReference type="ARBA" id="ARBA00022617"/>
    </source>
</evidence>
<dbReference type="FunFam" id="1.10.630.10:FF:000018">
    <property type="entry name" value="Cytochrome P450 monooxygenase"/>
    <property type="match status" value="1"/>
</dbReference>
<keyword evidence="4 7" id="KW-0560">Oxidoreductase</keyword>
<accession>Q67G54</accession>